<proteinExistence type="predicted"/>
<evidence type="ECO:0000256" key="1">
    <source>
        <dbReference type="SAM" id="MobiDB-lite"/>
    </source>
</evidence>
<comment type="caution">
    <text evidence="2">The sequence shown here is derived from an EMBL/GenBank/DDBJ whole genome shotgun (WGS) entry which is preliminary data.</text>
</comment>
<reference evidence="2 3" key="1">
    <citation type="journal article" date="2019" name="Genome Biol. Evol.">
        <title>Insights into the evolution of the New World diploid cottons (Gossypium, subgenus Houzingenia) based on genome sequencing.</title>
        <authorList>
            <person name="Grover C.E."/>
            <person name="Arick M.A. 2nd"/>
            <person name="Thrash A."/>
            <person name="Conover J.L."/>
            <person name="Sanders W.S."/>
            <person name="Peterson D.G."/>
            <person name="Frelichowski J.E."/>
            <person name="Scheffler J.A."/>
            <person name="Scheffler B.E."/>
            <person name="Wendel J.F."/>
        </authorList>
    </citation>
    <scope>NUCLEOTIDE SEQUENCE [LARGE SCALE GENOMIC DNA]</scope>
    <source>
        <strain evidence="2">27</strain>
        <tissue evidence="2">Leaf</tissue>
    </source>
</reference>
<protein>
    <submittedName>
        <fullName evidence="2">Uncharacterized protein</fullName>
    </submittedName>
</protein>
<organism evidence="2 3">
    <name type="scientific">Gossypium davidsonii</name>
    <name type="common">Davidson's cotton</name>
    <name type="synonym">Gossypium klotzschianum subsp. davidsonii</name>
    <dbReference type="NCBI Taxonomy" id="34287"/>
    <lineage>
        <taxon>Eukaryota</taxon>
        <taxon>Viridiplantae</taxon>
        <taxon>Streptophyta</taxon>
        <taxon>Embryophyta</taxon>
        <taxon>Tracheophyta</taxon>
        <taxon>Spermatophyta</taxon>
        <taxon>Magnoliopsida</taxon>
        <taxon>eudicotyledons</taxon>
        <taxon>Gunneridae</taxon>
        <taxon>Pentapetalae</taxon>
        <taxon>rosids</taxon>
        <taxon>malvids</taxon>
        <taxon>Malvales</taxon>
        <taxon>Malvaceae</taxon>
        <taxon>Malvoideae</taxon>
        <taxon>Gossypium</taxon>
    </lineage>
</organism>
<keyword evidence="3" id="KW-1185">Reference proteome</keyword>
<sequence length="22" mass="2749">MPPEQPYTRMLIRLSQQRHMHV</sequence>
<name>A0A7J8RJM3_GOSDV</name>
<feature type="region of interest" description="Disordered" evidence="1">
    <location>
        <begin position="1"/>
        <end position="22"/>
    </location>
</feature>
<dbReference type="AlphaFoldDB" id="A0A7J8RJM3"/>
<gene>
    <name evidence="2" type="ORF">Godav_013977</name>
</gene>
<dbReference type="Proteomes" id="UP000593561">
    <property type="component" value="Unassembled WGS sequence"/>
</dbReference>
<evidence type="ECO:0000313" key="3">
    <source>
        <dbReference type="Proteomes" id="UP000593561"/>
    </source>
</evidence>
<evidence type="ECO:0000313" key="2">
    <source>
        <dbReference type="EMBL" id="MBA0613576.1"/>
    </source>
</evidence>
<accession>A0A7J8RJM3</accession>
<dbReference type="EMBL" id="JABFAC010000005">
    <property type="protein sequence ID" value="MBA0613576.1"/>
    <property type="molecule type" value="Genomic_DNA"/>
</dbReference>